<reference evidence="1" key="1">
    <citation type="submission" date="2019-04" db="EMBL/GenBank/DDBJ databases">
        <title>Genomic and proteomic characterization of cyanophage S-SCSM1 provides new insights into understanding the viral gene diversity and phage-host interactions.</title>
        <authorList>
            <person name="Wang Q."/>
            <person name="Xu Y."/>
            <person name="Jiao N."/>
            <person name="Zhang R."/>
        </authorList>
    </citation>
    <scope>NUCLEOTIDE SEQUENCE [LARGE SCALE GENOMIC DNA]</scope>
</reference>
<organism evidence="1 2">
    <name type="scientific">Synechococcus phage S-SCSM1</name>
    <dbReference type="NCBI Taxonomy" id="2588487"/>
    <lineage>
        <taxon>Viruses</taxon>
        <taxon>Duplodnaviria</taxon>
        <taxon>Heunggongvirae</taxon>
        <taxon>Uroviricota</taxon>
        <taxon>Caudoviricetes</taxon>
        <taxon>Pantevenvirales</taxon>
        <taxon>Kyanoviridae</taxon>
        <taxon>Zhoulongquanvirus</taxon>
        <taxon>Zhoulongquanvirus esscess</taxon>
    </lineage>
</organism>
<protein>
    <submittedName>
        <fullName evidence="1">Uncharacterized protein</fullName>
    </submittedName>
</protein>
<name>A0A6M2ZJF3_9CAUD</name>
<gene>
    <name evidence="1" type="ORF">SSCSM1_280</name>
</gene>
<accession>A0A6M2ZJF3</accession>
<evidence type="ECO:0000313" key="2">
    <source>
        <dbReference type="Proteomes" id="UP000515683"/>
    </source>
</evidence>
<keyword evidence="2" id="KW-1185">Reference proteome</keyword>
<sequence length="40" mass="4929">MKTEHLENLEVNELERFFEHAEKEAERLEITVDYYIAEFL</sequence>
<evidence type="ECO:0000313" key="1">
    <source>
        <dbReference type="EMBL" id="QFG06545.1"/>
    </source>
</evidence>
<proteinExistence type="predicted"/>
<dbReference type="EMBL" id="MK867354">
    <property type="protein sequence ID" value="QFG06545.1"/>
    <property type="molecule type" value="Genomic_DNA"/>
</dbReference>
<dbReference type="Proteomes" id="UP000515683">
    <property type="component" value="Segment"/>
</dbReference>